<organism evidence="1 2">
    <name type="scientific">Actinopolyspora biskrensis</name>
    <dbReference type="NCBI Taxonomy" id="1470178"/>
    <lineage>
        <taxon>Bacteria</taxon>
        <taxon>Bacillati</taxon>
        <taxon>Actinomycetota</taxon>
        <taxon>Actinomycetes</taxon>
        <taxon>Actinopolysporales</taxon>
        <taxon>Actinopolysporaceae</taxon>
        <taxon>Actinopolyspora</taxon>
    </lineage>
</organism>
<reference evidence="1 2" key="1">
    <citation type="submission" date="2020-07" db="EMBL/GenBank/DDBJ databases">
        <title>Genomic Encyclopedia of Type Strains, Phase III (KMG-III): the genomes of soil and plant-associated and newly described type strains.</title>
        <authorList>
            <person name="Whitman W."/>
        </authorList>
    </citation>
    <scope>NUCLEOTIDE SEQUENCE [LARGE SCALE GENOMIC DNA]</scope>
    <source>
        <strain evidence="1 2">CECT 8576</strain>
    </source>
</reference>
<dbReference type="AlphaFoldDB" id="A0A852YX87"/>
<keyword evidence="2" id="KW-1185">Reference proteome</keyword>
<name>A0A852YX87_9ACTN</name>
<evidence type="ECO:0000313" key="1">
    <source>
        <dbReference type="EMBL" id="NYH79251.1"/>
    </source>
</evidence>
<protein>
    <submittedName>
        <fullName evidence="1">Uncharacterized protein</fullName>
    </submittedName>
</protein>
<dbReference type="Proteomes" id="UP000548304">
    <property type="component" value="Unassembled WGS sequence"/>
</dbReference>
<accession>A0A852YX87</accession>
<comment type="caution">
    <text evidence="1">The sequence shown here is derived from an EMBL/GenBank/DDBJ whole genome shotgun (WGS) entry which is preliminary data.</text>
</comment>
<proteinExistence type="predicted"/>
<sequence>MSLPTELPDDPAYEEMLDDFAGKAATHAGCPMP</sequence>
<evidence type="ECO:0000313" key="2">
    <source>
        <dbReference type="Proteomes" id="UP000548304"/>
    </source>
</evidence>
<dbReference type="EMBL" id="JACBYW010000004">
    <property type="protein sequence ID" value="NYH79251.1"/>
    <property type="molecule type" value="Genomic_DNA"/>
</dbReference>
<gene>
    <name evidence="1" type="ORF">FHR84_002585</name>
</gene>